<dbReference type="PANTHER" id="PTHR48099:SF5">
    <property type="entry name" value="C-1-TETRAHYDROFOLATE SYNTHASE, CYTOPLASMIC"/>
    <property type="match status" value="1"/>
</dbReference>
<feature type="domain" description="Tetrahydrofolate dehydrogenase/cyclohydrolase NAD(P)-binding" evidence="14">
    <location>
        <begin position="148"/>
        <end position="298"/>
    </location>
</feature>
<dbReference type="RefSeq" id="WP_129920651.1">
    <property type="nucleotide sequence ID" value="NZ_SEWE01000013.1"/>
</dbReference>
<dbReference type="EC" id="3.5.4.9" evidence="12"/>
<dbReference type="InterPro" id="IPR036291">
    <property type="entry name" value="NAD(P)-bd_dom_sf"/>
</dbReference>
<dbReference type="Proteomes" id="UP000294155">
    <property type="component" value="Unassembled WGS sequence"/>
</dbReference>
<dbReference type="OrthoDB" id="9803580at2"/>
<evidence type="ECO:0000256" key="3">
    <source>
        <dbReference type="ARBA" id="ARBA00022563"/>
    </source>
</evidence>
<comment type="function">
    <text evidence="12">Catalyzes the oxidation of 5,10-methylenetetrahydrofolate to 5,10-methenyltetrahydrofolate and then the hydrolysis of 5,10-methenyltetrahydrofolate to 10-formyltetrahydrofolate.</text>
</comment>
<comment type="caution">
    <text evidence="12">Lacks conserved residue(s) required for the propagation of feature annotation.</text>
</comment>
<dbReference type="FunFam" id="3.40.50.10860:FF:000005">
    <property type="entry name" value="C-1-tetrahydrofolate synthase, cytoplasmic, putative"/>
    <property type="match status" value="1"/>
</dbReference>
<evidence type="ECO:0000256" key="7">
    <source>
        <dbReference type="ARBA" id="ARBA00022857"/>
    </source>
</evidence>
<dbReference type="EMBL" id="SEWE01000013">
    <property type="protein sequence ID" value="RYU80461.1"/>
    <property type="molecule type" value="Genomic_DNA"/>
</dbReference>
<evidence type="ECO:0000256" key="10">
    <source>
        <dbReference type="ARBA" id="ARBA00023167"/>
    </source>
</evidence>
<evidence type="ECO:0000259" key="14">
    <source>
        <dbReference type="Pfam" id="PF02882"/>
    </source>
</evidence>
<feature type="binding site" evidence="12">
    <location>
        <begin position="174"/>
        <end position="176"/>
    </location>
    <ligand>
        <name>NADP(+)</name>
        <dbReference type="ChEBI" id="CHEBI:58349"/>
    </ligand>
</feature>
<keyword evidence="5 12" id="KW-0658">Purine biosynthesis</keyword>
<dbReference type="Pfam" id="PF00763">
    <property type="entry name" value="THF_DHG_CYH"/>
    <property type="match status" value="1"/>
</dbReference>
<keyword evidence="16" id="KW-1185">Reference proteome</keyword>
<evidence type="ECO:0000313" key="16">
    <source>
        <dbReference type="Proteomes" id="UP000294155"/>
    </source>
</evidence>
<dbReference type="PANTHER" id="PTHR48099">
    <property type="entry name" value="C-1-TETRAHYDROFOLATE SYNTHASE, CYTOPLASMIC-RELATED"/>
    <property type="match status" value="1"/>
</dbReference>
<dbReference type="PROSITE" id="PS00767">
    <property type="entry name" value="THF_DHG_CYH_2"/>
    <property type="match status" value="1"/>
</dbReference>
<evidence type="ECO:0000256" key="11">
    <source>
        <dbReference type="ARBA" id="ARBA00023268"/>
    </source>
</evidence>
<dbReference type="SUPFAM" id="SSF53223">
    <property type="entry name" value="Aminoacid dehydrogenase-like, N-terminal domain"/>
    <property type="match status" value="1"/>
</dbReference>
<keyword evidence="10 12" id="KW-0486">Methionine biosynthesis</keyword>
<keyword evidence="11 12" id="KW-0511">Multifunctional enzyme</keyword>
<dbReference type="GO" id="GO:0004488">
    <property type="term" value="F:methylenetetrahydrofolate dehydrogenase (NADP+) activity"/>
    <property type="evidence" value="ECO:0007669"/>
    <property type="project" value="UniProtKB-UniRule"/>
</dbReference>
<dbReference type="CDD" id="cd01080">
    <property type="entry name" value="NAD_bind_m-THF_DH_Cyclohyd"/>
    <property type="match status" value="1"/>
</dbReference>
<feature type="binding site" evidence="12">
    <location>
        <position position="244"/>
    </location>
    <ligand>
        <name>NADP(+)</name>
        <dbReference type="ChEBI" id="CHEBI:58349"/>
    </ligand>
</feature>
<dbReference type="HAMAP" id="MF_01576">
    <property type="entry name" value="THF_DHG_CYH"/>
    <property type="match status" value="1"/>
</dbReference>
<dbReference type="PROSITE" id="PS00766">
    <property type="entry name" value="THF_DHG_CYH_1"/>
    <property type="match status" value="1"/>
</dbReference>
<gene>
    <name evidence="12" type="primary">folD</name>
    <name evidence="15" type="ORF">EWM57_08175</name>
</gene>
<evidence type="ECO:0000256" key="12">
    <source>
        <dbReference type="HAMAP-Rule" id="MF_01576"/>
    </source>
</evidence>
<comment type="pathway">
    <text evidence="1 12">One-carbon metabolism; tetrahydrofolate interconversion.</text>
</comment>
<evidence type="ECO:0000256" key="8">
    <source>
        <dbReference type="ARBA" id="ARBA00023002"/>
    </source>
</evidence>
<keyword evidence="3 12" id="KW-0554">One-carbon metabolism</keyword>
<organism evidence="15 16">
    <name type="scientific">Hymenobacter persicinus</name>
    <dbReference type="NCBI Taxonomy" id="2025506"/>
    <lineage>
        <taxon>Bacteria</taxon>
        <taxon>Pseudomonadati</taxon>
        <taxon>Bacteroidota</taxon>
        <taxon>Cytophagia</taxon>
        <taxon>Cytophagales</taxon>
        <taxon>Hymenobacteraceae</taxon>
        <taxon>Hymenobacter</taxon>
    </lineage>
</organism>
<evidence type="ECO:0000313" key="15">
    <source>
        <dbReference type="EMBL" id="RYU80461.1"/>
    </source>
</evidence>
<dbReference type="InterPro" id="IPR046346">
    <property type="entry name" value="Aminoacid_DH-like_N_sf"/>
</dbReference>
<dbReference type="UniPathway" id="UPA00193"/>
<dbReference type="Pfam" id="PF02882">
    <property type="entry name" value="THF_DHG_CYH_C"/>
    <property type="match status" value="1"/>
</dbReference>
<evidence type="ECO:0000256" key="2">
    <source>
        <dbReference type="ARBA" id="ARBA00011738"/>
    </source>
</evidence>
<evidence type="ECO:0000256" key="1">
    <source>
        <dbReference type="ARBA" id="ARBA00004777"/>
    </source>
</evidence>
<keyword evidence="8 12" id="KW-0560">Oxidoreductase</keyword>
<dbReference type="Gene3D" id="3.40.50.10860">
    <property type="entry name" value="Leucine Dehydrogenase, chain A, domain 1"/>
    <property type="match status" value="1"/>
</dbReference>
<dbReference type="InterPro" id="IPR020630">
    <property type="entry name" value="THF_DH/CycHdrlase_cat_dom"/>
</dbReference>
<dbReference type="GO" id="GO:0004477">
    <property type="term" value="F:methenyltetrahydrofolate cyclohydrolase activity"/>
    <property type="evidence" value="ECO:0007669"/>
    <property type="project" value="UniProtKB-UniRule"/>
</dbReference>
<dbReference type="GO" id="GO:0006164">
    <property type="term" value="P:purine nucleotide biosynthetic process"/>
    <property type="evidence" value="ECO:0007669"/>
    <property type="project" value="UniProtKB-KW"/>
</dbReference>
<reference evidence="15 16" key="1">
    <citation type="submission" date="2019-02" db="EMBL/GenBank/DDBJ databases">
        <title>Bacterial novel species isolated from soil.</title>
        <authorList>
            <person name="Jung H.-Y."/>
        </authorList>
    </citation>
    <scope>NUCLEOTIDE SEQUENCE [LARGE SCALE GENOMIC DNA]</scope>
    <source>
        <strain evidence="15 16">1-3-3-3</strain>
    </source>
</reference>
<dbReference type="InterPro" id="IPR000672">
    <property type="entry name" value="THF_DH/CycHdrlase"/>
</dbReference>
<dbReference type="SUPFAM" id="SSF51735">
    <property type="entry name" value="NAD(P)-binding Rossmann-fold domains"/>
    <property type="match status" value="1"/>
</dbReference>
<keyword evidence="7 12" id="KW-0521">NADP</keyword>
<dbReference type="GO" id="GO:0009086">
    <property type="term" value="P:methionine biosynthetic process"/>
    <property type="evidence" value="ECO:0007669"/>
    <property type="project" value="UniProtKB-KW"/>
</dbReference>
<keyword evidence="9 12" id="KW-0368">Histidine biosynthesis</keyword>
<evidence type="ECO:0000256" key="4">
    <source>
        <dbReference type="ARBA" id="ARBA00022605"/>
    </source>
</evidence>
<evidence type="ECO:0000256" key="6">
    <source>
        <dbReference type="ARBA" id="ARBA00022801"/>
    </source>
</evidence>
<name>A0A4Q5LCG0_9BACT</name>
<dbReference type="InterPro" id="IPR020631">
    <property type="entry name" value="THF_DH/CycHdrlase_NAD-bd_dom"/>
</dbReference>
<dbReference type="GO" id="GO:0000105">
    <property type="term" value="P:L-histidine biosynthetic process"/>
    <property type="evidence" value="ECO:0007669"/>
    <property type="project" value="UniProtKB-KW"/>
</dbReference>
<keyword evidence="6 12" id="KW-0378">Hydrolase</keyword>
<comment type="catalytic activity">
    <reaction evidence="12">
        <text>(6R)-5,10-methenyltetrahydrofolate + H2O = (6R)-10-formyltetrahydrofolate + H(+)</text>
        <dbReference type="Rhea" id="RHEA:23700"/>
        <dbReference type="ChEBI" id="CHEBI:15377"/>
        <dbReference type="ChEBI" id="CHEBI:15378"/>
        <dbReference type="ChEBI" id="CHEBI:57455"/>
        <dbReference type="ChEBI" id="CHEBI:195366"/>
        <dbReference type="EC" id="3.5.4.9"/>
    </reaction>
</comment>
<keyword evidence="4 12" id="KW-0028">Amino-acid biosynthesis</keyword>
<dbReference type="GO" id="GO:0005829">
    <property type="term" value="C:cytosol"/>
    <property type="evidence" value="ECO:0007669"/>
    <property type="project" value="TreeGrafter"/>
</dbReference>
<dbReference type="EC" id="1.5.1.5" evidence="12"/>
<feature type="domain" description="Tetrahydrofolate dehydrogenase/cyclohydrolase catalytic" evidence="13">
    <location>
        <begin position="14"/>
        <end position="129"/>
    </location>
</feature>
<sequence length="304" mass="32447">MTTTSEAPATYRLIDGKQTAEDIKVEIAAEVAQRKADGLKTPHLAAILVGHDGGSETYVRNKVLACERVGFESTLLRFEDDITEAELLAQVAALNENEAIDGFIVQLPLPAQIDPNKVIEAIRPEKDVDGFHPMNIGRMVAGLPALLPATPSGIVELLRRYELVTDGKHCVVIGRSNIVGTPVSILLAKNLEPGNCTVTLCHSRTQNLAEITRTADILVAALGRPGFVTADMVSPGAVVIDVGTTRVEDATKKAGWALRGDVNFEEVAPKTSYITPVPGGVGPMTIAMLLLNTLRAAKGEVYPR</sequence>
<evidence type="ECO:0000256" key="5">
    <source>
        <dbReference type="ARBA" id="ARBA00022755"/>
    </source>
</evidence>
<accession>A0A4Q5LCG0</accession>
<proteinExistence type="inferred from homology"/>
<evidence type="ECO:0000259" key="13">
    <source>
        <dbReference type="Pfam" id="PF00763"/>
    </source>
</evidence>
<dbReference type="Gene3D" id="3.40.50.720">
    <property type="entry name" value="NAD(P)-binding Rossmann-like Domain"/>
    <property type="match status" value="1"/>
</dbReference>
<dbReference type="FunFam" id="3.40.50.720:FF:000189">
    <property type="entry name" value="Bifunctional protein FolD"/>
    <property type="match status" value="1"/>
</dbReference>
<comment type="caution">
    <text evidence="15">The sequence shown here is derived from an EMBL/GenBank/DDBJ whole genome shotgun (WGS) entry which is preliminary data.</text>
</comment>
<protein>
    <recommendedName>
        <fullName evidence="12">Bifunctional protein FolD</fullName>
    </recommendedName>
    <domain>
        <recommendedName>
            <fullName evidence="12">Methylenetetrahydrofolate dehydrogenase</fullName>
            <ecNumber evidence="12">1.5.1.5</ecNumber>
        </recommendedName>
    </domain>
    <domain>
        <recommendedName>
            <fullName evidence="12">Methenyltetrahydrofolate cyclohydrolase</fullName>
            <ecNumber evidence="12">3.5.4.9</ecNumber>
        </recommendedName>
    </domain>
</protein>
<evidence type="ECO:0000256" key="9">
    <source>
        <dbReference type="ARBA" id="ARBA00023102"/>
    </source>
</evidence>
<comment type="subunit">
    <text evidence="2 12">Homodimer.</text>
</comment>
<dbReference type="AlphaFoldDB" id="A0A4Q5LCG0"/>
<dbReference type="InterPro" id="IPR020867">
    <property type="entry name" value="THF_DH/CycHdrlase_CS"/>
</dbReference>
<dbReference type="GO" id="GO:0035999">
    <property type="term" value="P:tetrahydrofolate interconversion"/>
    <property type="evidence" value="ECO:0007669"/>
    <property type="project" value="UniProtKB-UniRule"/>
</dbReference>
<comment type="similarity">
    <text evidence="12">Belongs to the tetrahydrofolate dehydrogenase/cyclohydrolase family.</text>
</comment>
<comment type="catalytic activity">
    <reaction evidence="12">
        <text>(6R)-5,10-methylene-5,6,7,8-tetrahydrofolate + NADP(+) = (6R)-5,10-methenyltetrahydrofolate + NADPH</text>
        <dbReference type="Rhea" id="RHEA:22812"/>
        <dbReference type="ChEBI" id="CHEBI:15636"/>
        <dbReference type="ChEBI" id="CHEBI:57455"/>
        <dbReference type="ChEBI" id="CHEBI:57783"/>
        <dbReference type="ChEBI" id="CHEBI:58349"/>
        <dbReference type="EC" id="1.5.1.5"/>
    </reaction>
</comment>
<dbReference type="PRINTS" id="PR00085">
    <property type="entry name" value="THFDHDRGNASE"/>
</dbReference>